<keyword evidence="2" id="KW-0378">Hydrolase</keyword>
<evidence type="ECO:0000256" key="2">
    <source>
        <dbReference type="ARBA" id="ARBA00022801"/>
    </source>
</evidence>
<evidence type="ECO:0000259" key="4">
    <source>
        <dbReference type="SMART" id="SM00479"/>
    </source>
</evidence>
<evidence type="ECO:0000313" key="5">
    <source>
        <dbReference type="EMBL" id="KAK5964717.1"/>
    </source>
</evidence>
<reference evidence="6 7" key="1">
    <citation type="submission" date="2019-10" db="EMBL/GenBank/DDBJ databases">
        <title>Assembly and Annotation for the nematode Trichostrongylus colubriformis.</title>
        <authorList>
            <person name="Martin J."/>
        </authorList>
    </citation>
    <scope>NUCLEOTIDE SEQUENCE [LARGE SCALE GENOMIC DNA]</scope>
    <source>
        <strain evidence="6">G859</strain>
        <tissue evidence="6">Whole worm</tissue>
    </source>
</reference>
<dbReference type="GO" id="GO:0000175">
    <property type="term" value="F:3'-5'-RNA exonuclease activity"/>
    <property type="evidence" value="ECO:0007669"/>
    <property type="project" value="InterPro"/>
</dbReference>
<name>A0AAN8FU37_TRICO</name>
<evidence type="ECO:0000256" key="1">
    <source>
        <dbReference type="ARBA" id="ARBA00022722"/>
    </source>
</evidence>
<dbReference type="InterPro" id="IPR047201">
    <property type="entry name" value="ERI-1_3'hExo-like"/>
</dbReference>
<gene>
    <name evidence="5" type="ORF">GCK32_010298</name>
    <name evidence="6" type="ORF">GCK32_010989</name>
</gene>
<dbReference type="InterPro" id="IPR012337">
    <property type="entry name" value="RNaseH-like_sf"/>
</dbReference>
<dbReference type="Gene3D" id="3.30.420.10">
    <property type="entry name" value="Ribonuclease H-like superfamily/Ribonuclease H"/>
    <property type="match status" value="1"/>
</dbReference>
<organism evidence="6 7">
    <name type="scientific">Trichostrongylus colubriformis</name>
    <name type="common">Black scour worm</name>
    <dbReference type="NCBI Taxonomy" id="6319"/>
    <lineage>
        <taxon>Eukaryota</taxon>
        <taxon>Metazoa</taxon>
        <taxon>Ecdysozoa</taxon>
        <taxon>Nematoda</taxon>
        <taxon>Chromadorea</taxon>
        <taxon>Rhabditida</taxon>
        <taxon>Rhabditina</taxon>
        <taxon>Rhabditomorpha</taxon>
        <taxon>Strongyloidea</taxon>
        <taxon>Trichostrongylidae</taxon>
        <taxon>Trichostrongylus</taxon>
    </lineage>
</organism>
<sequence length="301" mass="34170">MYVITLPPIVFMYIENPSMNTVALRTNSLISPFRLNRCPHSFIASTSSCYKTAKKEPFLKKRSSSVVQSILSKVPPFPLMSTSKSESPKVTQDFEYLLVLDFEATCCDDGKILPYQEIIEFPVAKLDVRSWTVNSYFHQYVRPTVNPVITSFCTHLTGIIQEMVDTQPTIDQVLNDFDVWLKKEGILDSRFAFVTCGDWDLGVMLPSESANKHLPLPSYFDKWINIKKSYCEHTGTFAKGLKDLLRIYNLQHAGRLHSGIDDVKTICSLTSAIAEEGYVFRINGSRTGDLERKRVFKNVAV</sequence>
<proteinExistence type="predicted"/>
<dbReference type="CDD" id="cd06133">
    <property type="entry name" value="ERI-1_3'hExo_like"/>
    <property type="match status" value="1"/>
</dbReference>
<dbReference type="PANTHER" id="PTHR23044">
    <property type="entry name" value="3'-5' EXONUCLEASE ERI1-RELATED"/>
    <property type="match status" value="1"/>
</dbReference>
<dbReference type="FunFam" id="3.30.420.10:FF:000200">
    <property type="entry name" value="Protein CBG10739"/>
    <property type="match status" value="1"/>
</dbReference>
<keyword evidence="1" id="KW-0540">Nuclease</keyword>
<accession>A0AAN8FU37</accession>
<evidence type="ECO:0000313" key="6">
    <source>
        <dbReference type="EMBL" id="KAK5984255.1"/>
    </source>
</evidence>
<dbReference type="Proteomes" id="UP001331761">
    <property type="component" value="Unassembled WGS sequence"/>
</dbReference>
<evidence type="ECO:0000256" key="3">
    <source>
        <dbReference type="ARBA" id="ARBA00022839"/>
    </source>
</evidence>
<dbReference type="InterPro" id="IPR051274">
    <property type="entry name" value="3-5_Exoribonuclease"/>
</dbReference>
<evidence type="ECO:0000313" key="7">
    <source>
        <dbReference type="Proteomes" id="UP001331761"/>
    </source>
</evidence>
<keyword evidence="7" id="KW-1185">Reference proteome</keyword>
<dbReference type="EMBL" id="WIXE01003086">
    <property type="protein sequence ID" value="KAK5984255.1"/>
    <property type="molecule type" value="Genomic_DNA"/>
</dbReference>
<dbReference type="Pfam" id="PF00929">
    <property type="entry name" value="RNase_T"/>
    <property type="match status" value="1"/>
</dbReference>
<keyword evidence="3" id="KW-0269">Exonuclease</keyword>
<protein>
    <submittedName>
        <fullName evidence="6">ERI1 exoribonuclease 3</fullName>
    </submittedName>
</protein>
<feature type="domain" description="Exonuclease" evidence="4">
    <location>
        <begin position="96"/>
        <end position="279"/>
    </location>
</feature>
<dbReference type="InterPro" id="IPR013520">
    <property type="entry name" value="Ribonucl_H"/>
</dbReference>
<dbReference type="AlphaFoldDB" id="A0AAN8FU37"/>
<dbReference type="SUPFAM" id="SSF53098">
    <property type="entry name" value="Ribonuclease H-like"/>
    <property type="match status" value="1"/>
</dbReference>
<dbReference type="PANTHER" id="PTHR23044:SF61">
    <property type="entry name" value="3'-5' EXORIBONUCLEASE 1-RELATED"/>
    <property type="match status" value="1"/>
</dbReference>
<dbReference type="EMBL" id="WIXE01025421">
    <property type="protein sequence ID" value="KAK5964717.1"/>
    <property type="molecule type" value="Genomic_DNA"/>
</dbReference>
<dbReference type="SMART" id="SM00479">
    <property type="entry name" value="EXOIII"/>
    <property type="match status" value="1"/>
</dbReference>
<dbReference type="GO" id="GO:0003676">
    <property type="term" value="F:nucleic acid binding"/>
    <property type="evidence" value="ECO:0007669"/>
    <property type="project" value="InterPro"/>
</dbReference>
<dbReference type="InterPro" id="IPR036397">
    <property type="entry name" value="RNaseH_sf"/>
</dbReference>
<comment type="caution">
    <text evidence="6">The sequence shown here is derived from an EMBL/GenBank/DDBJ whole genome shotgun (WGS) entry which is preliminary data.</text>
</comment>